<feature type="compositionally biased region" description="Basic and acidic residues" evidence="3">
    <location>
        <begin position="48"/>
        <end position="57"/>
    </location>
</feature>
<dbReference type="InterPro" id="IPR025160">
    <property type="entry name" value="AATF"/>
</dbReference>
<gene>
    <name evidence="6" type="primary">SUVC02G4150</name>
    <name evidence="6" type="ORF">SUVC_02G4150</name>
</gene>
<dbReference type="GO" id="GO:0000462">
    <property type="term" value="P:maturation of SSU-rRNA from tricistronic rRNA transcript (SSU-rRNA, 5.8S rRNA, LSU-rRNA)"/>
    <property type="evidence" value="ECO:0007669"/>
    <property type="project" value="TreeGrafter"/>
</dbReference>
<evidence type="ECO:0000313" key="6">
    <source>
        <dbReference type="EMBL" id="CAI4056005.1"/>
    </source>
</evidence>
<feature type="compositionally biased region" description="Acidic residues" evidence="3">
    <location>
        <begin position="514"/>
        <end position="529"/>
    </location>
</feature>
<feature type="compositionally biased region" description="Acidic residues" evidence="3">
    <location>
        <begin position="95"/>
        <end position="121"/>
    </location>
</feature>
<accession>A0AA35JBL1</accession>
<organism evidence="6 7">
    <name type="scientific">Saccharomyces uvarum</name>
    <name type="common">Yeast</name>
    <name type="synonym">Saccharomyces bayanus var. uvarum</name>
    <dbReference type="NCBI Taxonomy" id="230603"/>
    <lineage>
        <taxon>Eukaryota</taxon>
        <taxon>Fungi</taxon>
        <taxon>Dikarya</taxon>
        <taxon>Ascomycota</taxon>
        <taxon>Saccharomycotina</taxon>
        <taxon>Saccharomycetes</taxon>
        <taxon>Saccharomycetales</taxon>
        <taxon>Saccharomycetaceae</taxon>
        <taxon>Saccharomyces</taxon>
    </lineage>
</organism>
<reference evidence="6" key="1">
    <citation type="submission" date="2022-10" db="EMBL/GenBank/DDBJ databases">
        <authorList>
            <person name="Byrne P K."/>
        </authorList>
    </citation>
    <scope>NUCLEOTIDE SEQUENCE</scope>
    <source>
        <strain evidence="6">CBS7001</strain>
    </source>
</reference>
<proteinExistence type="inferred from homology"/>
<evidence type="ECO:0000256" key="2">
    <source>
        <dbReference type="ARBA" id="ARBA00013850"/>
    </source>
</evidence>
<feature type="compositionally biased region" description="Acidic residues" evidence="3">
    <location>
        <begin position="128"/>
        <end position="149"/>
    </location>
</feature>
<feature type="region of interest" description="Disordered" evidence="3">
    <location>
        <begin position="373"/>
        <end position="410"/>
    </location>
</feature>
<evidence type="ECO:0000313" key="7">
    <source>
        <dbReference type="Proteomes" id="UP001162090"/>
    </source>
</evidence>
<sequence length="541" mass="61420">MGKSLADQISDIAIKPVIKDYDIEDEENTSVFQHDENGAESDLSDNEDINREQAKKSHYLEVEKSALRAEKGLELNDPKYTGVKGSRQALYDDSSNSEDMEDDENESGQDEQENDGEDDDALSFRTDSEDEQAEDEAEESDVDDDEMEEAAQKRSALSKLVQQETKQAINKLSQSVQRDATKGYSILQQTKLFDNIIDLRIKLQKAVITANKLPLTSDSWKEAKMDGSKETKHLLKENEKLFNNLFNQLVNFRIKFQLGDHITQSDESKKHKLSKKRSVKELYKETDSLDLELKEYRNAVLNKWSTKVSSASGNSALSSSKFKAINQPADVQVENQLSDMSRLMKRTKLNRRNITPMYFQKDWANGKLPELASQNVEDGDDNNNNSDDGLDIPKNYDPRRKDNNSVDTSENPYVFDDEDFYRVLLNDLIDKKISNAHNSESAAITITSANSRSNNKLKKNVDTKASKGRKLNYSVQDPIANYEAPISSGYKWSDDQIDEFFAGLMGQRVNFNEDEEEDQHVGEDNDAESEAVKNDDIQIFG</sequence>
<dbReference type="GO" id="GO:0005730">
    <property type="term" value="C:nucleolus"/>
    <property type="evidence" value="ECO:0007669"/>
    <property type="project" value="TreeGrafter"/>
</dbReference>
<dbReference type="Pfam" id="PF13339">
    <property type="entry name" value="AATF-Che1"/>
    <property type="match status" value="1"/>
</dbReference>
<evidence type="ECO:0000259" key="5">
    <source>
        <dbReference type="Pfam" id="PF13339"/>
    </source>
</evidence>
<feature type="region of interest" description="Disordered" evidence="3">
    <location>
        <begin position="70"/>
        <end position="159"/>
    </location>
</feature>
<dbReference type="AlphaFoldDB" id="A0AA35JBL1"/>
<feature type="region of interest" description="Disordered" evidence="3">
    <location>
        <begin position="21"/>
        <end position="57"/>
    </location>
</feature>
<feature type="region of interest" description="Disordered" evidence="3">
    <location>
        <begin position="514"/>
        <end position="541"/>
    </location>
</feature>
<protein>
    <recommendedName>
        <fullName evidence="2">Protein BFR2</fullName>
    </recommendedName>
</protein>
<evidence type="ECO:0000256" key="3">
    <source>
        <dbReference type="SAM" id="MobiDB-lite"/>
    </source>
</evidence>
<dbReference type="EMBL" id="OX365913">
    <property type="protein sequence ID" value="CAI4056005.1"/>
    <property type="molecule type" value="Genomic_DNA"/>
</dbReference>
<comment type="similarity">
    <text evidence="1">Belongs to the AATF family.</text>
</comment>
<feature type="compositionally biased region" description="Basic and acidic residues" evidence="3">
    <location>
        <begin position="530"/>
        <end position="541"/>
    </location>
</feature>
<feature type="domain" description="AATF leucine zipper-containing" evidence="5">
    <location>
        <begin position="179"/>
        <end position="307"/>
    </location>
</feature>
<dbReference type="Pfam" id="PF08164">
    <property type="entry name" value="TRAUB"/>
    <property type="match status" value="1"/>
</dbReference>
<evidence type="ECO:0000256" key="1">
    <source>
        <dbReference type="ARBA" id="ARBA00008966"/>
    </source>
</evidence>
<dbReference type="InterPro" id="IPR012617">
    <property type="entry name" value="AATF_C"/>
</dbReference>
<name>A0AA35JBL1_SACUV</name>
<feature type="compositionally biased region" description="Basic and acidic residues" evidence="3">
    <location>
        <begin position="394"/>
        <end position="404"/>
    </location>
</feature>
<feature type="domain" description="Apoptosis-antagonizing transcription factor C-terminal" evidence="4">
    <location>
        <begin position="421"/>
        <end position="505"/>
    </location>
</feature>
<dbReference type="PANTHER" id="PTHR15565:SF0">
    <property type="entry name" value="PROTEIN AATF"/>
    <property type="match status" value="1"/>
</dbReference>
<dbReference type="InterPro" id="IPR039223">
    <property type="entry name" value="AATF/Bfr2"/>
</dbReference>
<dbReference type="Proteomes" id="UP001162090">
    <property type="component" value="Chromosome 2"/>
</dbReference>
<feature type="compositionally biased region" description="Acidic residues" evidence="3">
    <location>
        <begin position="38"/>
        <end position="47"/>
    </location>
</feature>
<dbReference type="PANTHER" id="PTHR15565">
    <property type="entry name" value="AATF PROTEIN APOPTOSIS ANTAGONIZING TRANSCRIPTION FACTOR"/>
    <property type="match status" value="1"/>
</dbReference>
<evidence type="ECO:0000259" key="4">
    <source>
        <dbReference type="Pfam" id="PF08164"/>
    </source>
</evidence>